<dbReference type="Gene3D" id="3.50.50.60">
    <property type="entry name" value="FAD/NAD(P)-binding domain"/>
    <property type="match status" value="3"/>
</dbReference>
<keyword evidence="4" id="KW-1185">Reference proteome</keyword>
<dbReference type="RefSeq" id="WP_183393785.1">
    <property type="nucleotide sequence ID" value="NZ_JACIDR010000001.1"/>
</dbReference>
<dbReference type="PRINTS" id="PR00469">
    <property type="entry name" value="PNDRDTASEII"/>
</dbReference>
<gene>
    <name evidence="3" type="ORF">GGR24_000586</name>
</gene>
<organism evidence="3 4">
    <name type="scientific">Hansschlegelia beijingensis</name>
    <dbReference type="NCBI Taxonomy" id="1133344"/>
    <lineage>
        <taxon>Bacteria</taxon>
        <taxon>Pseudomonadati</taxon>
        <taxon>Pseudomonadota</taxon>
        <taxon>Alphaproteobacteria</taxon>
        <taxon>Hyphomicrobiales</taxon>
        <taxon>Methylopilaceae</taxon>
        <taxon>Hansschlegelia</taxon>
    </lineage>
</organism>
<dbReference type="InterPro" id="IPR051691">
    <property type="entry name" value="Metab_Enz_Cyan_OpOx_G3PDH"/>
</dbReference>
<evidence type="ECO:0000313" key="3">
    <source>
        <dbReference type="EMBL" id="MBB3971953.1"/>
    </source>
</evidence>
<sequence>MSGPRRLPAPPAGFGVELDAAEPASFRFAGRQHTGCYGDTLASGLLAAGVPVWSTSPRLGRPRGPMGLGVDDAALLTVGGDSGAWSAAAADEIVLREAMSARRAVAAGADPAGLAGGRALLPAVRRLTEALRRSLPLPAPRLAATRPPPPARRETCDLVVIGAGLAGLAAAAAARAAGLDVRVVEASRRAGGVADLFDGQIDGLSLKVWTDAEAAALGGALALNSTAISIGADGAVTVVERTDASRPSEIAVRALSPGAIVLATGYRERPLIFADNDRPGVVLSCAARALLRRQAIAPGERVVVATTSDDGYRTAIDLRRAGVEVGLVLDARDNPQGPAVDLAKALGVPLSLFSVVTGVEYDPARGGLCEVRAQNRFGEGVSAGARTLEADALVVSGGFAPRDELARRCGLTEAEGLFVAHTGPDAADAVAGGWAAGAAAARRLGAEPTAAAPNVDAARDEPDDGVAGYLERLDPARAGTAFVDIGADVTAADVYAAAEAAVTPGPGALARRLGLGGGLDGGRLSADLPARLFATIGAGRPPAPSPGRPTVGLLAARATAPFKADRA</sequence>
<dbReference type="InterPro" id="IPR036188">
    <property type="entry name" value="FAD/NAD-bd_sf"/>
</dbReference>
<dbReference type="InterPro" id="IPR023753">
    <property type="entry name" value="FAD/NAD-binding_dom"/>
</dbReference>
<protein>
    <submittedName>
        <fullName evidence="3">Sarcosine oxidase subunit alpha</fullName>
        <ecNumber evidence="3">1.5.3.1</ecNumber>
    </submittedName>
</protein>
<reference evidence="3 4" key="1">
    <citation type="submission" date="2020-08" db="EMBL/GenBank/DDBJ databases">
        <title>Genomic Encyclopedia of Type Strains, Phase IV (KMG-IV): sequencing the most valuable type-strain genomes for metagenomic binning, comparative biology and taxonomic classification.</title>
        <authorList>
            <person name="Goeker M."/>
        </authorList>
    </citation>
    <scope>NUCLEOTIDE SEQUENCE [LARGE SCALE GENOMIC DNA]</scope>
    <source>
        <strain evidence="3 4">DSM 25481</strain>
    </source>
</reference>
<evidence type="ECO:0000256" key="1">
    <source>
        <dbReference type="ARBA" id="ARBA00023002"/>
    </source>
</evidence>
<feature type="domain" description="FAD/NAD(P)-binding" evidence="2">
    <location>
        <begin position="157"/>
        <end position="444"/>
    </location>
</feature>
<accession>A0A7W6D2G3</accession>
<dbReference type="PANTHER" id="PTHR42949">
    <property type="entry name" value="ANAEROBIC GLYCEROL-3-PHOSPHATE DEHYDROGENASE SUBUNIT B"/>
    <property type="match status" value="1"/>
</dbReference>
<name>A0A7W6D2G3_9HYPH</name>
<dbReference type="AlphaFoldDB" id="A0A7W6D2G3"/>
<comment type="caution">
    <text evidence="3">The sequence shown here is derived from an EMBL/GenBank/DDBJ whole genome shotgun (WGS) entry which is preliminary data.</text>
</comment>
<dbReference type="GO" id="GO:0008115">
    <property type="term" value="F:sarcosine oxidase activity"/>
    <property type="evidence" value="ECO:0007669"/>
    <property type="project" value="UniProtKB-EC"/>
</dbReference>
<evidence type="ECO:0000259" key="2">
    <source>
        <dbReference type="Pfam" id="PF07992"/>
    </source>
</evidence>
<dbReference type="Pfam" id="PF13510">
    <property type="entry name" value="Fer2_4"/>
    <property type="match status" value="1"/>
</dbReference>
<dbReference type="PRINTS" id="PR00368">
    <property type="entry name" value="FADPNR"/>
</dbReference>
<keyword evidence="1 3" id="KW-0560">Oxidoreductase</keyword>
<dbReference type="Gene3D" id="3.10.20.440">
    <property type="entry name" value="2Fe-2S iron-sulphur cluster binding domain, sarcosine oxidase, alpha subunit, N-terminal domain"/>
    <property type="match status" value="1"/>
</dbReference>
<dbReference type="EC" id="1.5.3.1" evidence="3"/>
<dbReference type="PANTHER" id="PTHR42949:SF3">
    <property type="entry name" value="ANAEROBIC GLYCEROL-3-PHOSPHATE DEHYDROGENASE SUBUNIT B"/>
    <property type="match status" value="1"/>
</dbReference>
<dbReference type="EMBL" id="JACIDR010000001">
    <property type="protein sequence ID" value="MBB3971953.1"/>
    <property type="molecule type" value="Genomic_DNA"/>
</dbReference>
<evidence type="ECO:0000313" key="4">
    <source>
        <dbReference type="Proteomes" id="UP000528964"/>
    </source>
</evidence>
<dbReference type="Pfam" id="PF07992">
    <property type="entry name" value="Pyr_redox_2"/>
    <property type="match status" value="1"/>
</dbReference>
<proteinExistence type="predicted"/>
<dbReference type="SUPFAM" id="SSF51905">
    <property type="entry name" value="FAD/NAD(P)-binding domain"/>
    <property type="match status" value="1"/>
</dbReference>
<dbReference type="InterPro" id="IPR042204">
    <property type="entry name" value="2Fe-2S-bd_N"/>
</dbReference>
<dbReference type="Proteomes" id="UP000528964">
    <property type="component" value="Unassembled WGS sequence"/>
</dbReference>